<dbReference type="GO" id="GO:0003825">
    <property type="term" value="F:alpha,alpha-trehalose-phosphate synthase (UDP-forming) activity"/>
    <property type="evidence" value="ECO:0007669"/>
    <property type="project" value="TreeGrafter"/>
</dbReference>
<dbReference type="GO" id="GO:0005992">
    <property type="term" value="P:trehalose biosynthetic process"/>
    <property type="evidence" value="ECO:0007669"/>
    <property type="project" value="InterPro"/>
</dbReference>
<evidence type="ECO:0000313" key="4">
    <source>
        <dbReference type="Proteomes" id="UP000321304"/>
    </source>
</evidence>
<protein>
    <submittedName>
        <fullName evidence="3">Trehalose 6-phosphate synthase</fullName>
    </submittedName>
</protein>
<dbReference type="InterPro" id="IPR001830">
    <property type="entry name" value="Glyco_trans_20"/>
</dbReference>
<dbReference type="SUPFAM" id="SSF53756">
    <property type="entry name" value="UDP-Glycosyltransferase/glycogen phosphorylase"/>
    <property type="match status" value="1"/>
</dbReference>
<keyword evidence="4" id="KW-1185">Reference proteome</keyword>
<name>A0A560LCL0_9BRAD</name>
<comment type="caution">
    <text evidence="3">The sequence shown here is derived from an EMBL/GenBank/DDBJ whole genome shotgun (WGS) entry which is preliminary data.</text>
</comment>
<evidence type="ECO:0000313" key="3">
    <source>
        <dbReference type="EMBL" id="TWB93085.1"/>
    </source>
</evidence>
<dbReference type="CDD" id="cd03788">
    <property type="entry name" value="GT20_TPS"/>
    <property type="match status" value="1"/>
</dbReference>
<sequence length="589" mass="65287">MDLVVVSNRVSRGNPNEPMTGGLAAALLPVVEQSGAIWVGSPDQADSGGLKESSVEKLGRGKLVTLDLPAEHFSRYYKGFANSALWPTLHSRPDLIDISDLDYFSYREINAIVADGLLQFRNHTTFWVHDYHFLPLGAELRKLEIERKVDIKKTVGFFLHTPWPKPATIRCLPYHVELIEAMLAYELIGFQTDEYRQNFIDYVGPDFGSMIENSVVISRCGRRTRCGVFPIGVDADKFAQYSEQAVSHPFVSSLRNSLNGGKLAIGVDRIDYSKGLDNRVKAFDHLWAEQPRSISLLQIATPSRSDIKAYRDLQSFVADLVRDVNLRHGAKDWTPIRYHNEGFSQSVLAGLYRTAKVGVVTPLCDGMNLVAKEYVAAQDPNNPGVLVLSKFAGAAKELDGALLVDPYDIEEMSHVISRAISMSPYERSSRWNRMIERLRGYTIQQWFSDFVVELENIQAEKTAGKSISRDIGAPSDSKPTSEDDAAETSSHSDLPRRLLYLVGDVPAGVPVEDLTSIVGAGWTHGLQPAPGRVVDALNRIDALPRPFRRTPHFYIHGYAYSAGYGGTTKPTPNNPLGVAVYLIPRLKGG</sequence>
<dbReference type="Proteomes" id="UP000321304">
    <property type="component" value="Unassembled WGS sequence"/>
</dbReference>
<dbReference type="Pfam" id="PF00982">
    <property type="entry name" value="Glyco_transf_20"/>
    <property type="match status" value="1"/>
</dbReference>
<comment type="similarity">
    <text evidence="1">Belongs to the glycosyltransferase 20 family.</text>
</comment>
<dbReference type="PANTHER" id="PTHR10788:SF106">
    <property type="entry name" value="BCDNA.GH08860"/>
    <property type="match status" value="1"/>
</dbReference>
<evidence type="ECO:0000256" key="1">
    <source>
        <dbReference type="ARBA" id="ARBA00008799"/>
    </source>
</evidence>
<proteinExistence type="inferred from homology"/>
<dbReference type="Gene3D" id="3.40.50.2000">
    <property type="entry name" value="Glycogen Phosphorylase B"/>
    <property type="match status" value="2"/>
</dbReference>
<accession>A0A560LCL0</accession>
<evidence type="ECO:0000256" key="2">
    <source>
        <dbReference type="SAM" id="MobiDB-lite"/>
    </source>
</evidence>
<organism evidence="3 4">
    <name type="scientific">Bradyrhizobium macuxiense</name>
    <dbReference type="NCBI Taxonomy" id="1755647"/>
    <lineage>
        <taxon>Bacteria</taxon>
        <taxon>Pseudomonadati</taxon>
        <taxon>Pseudomonadota</taxon>
        <taxon>Alphaproteobacteria</taxon>
        <taxon>Hyphomicrobiales</taxon>
        <taxon>Nitrobacteraceae</taxon>
        <taxon>Bradyrhizobium</taxon>
    </lineage>
</organism>
<gene>
    <name evidence="3" type="ORF">FBZ93_111124</name>
</gene>
<reference evidence="3 4" key="1">
    <citation type="submission" date="2019-06" db="EMBL/GenBank/DDBJ databases">
        <title>Genomic Encyclopedia of Type Strains, Phase IV (KMG-V): Genome sequencing to study the core and pangenomes of soil and plant-associated prokaryotes.</title>
        <authorList>
            <person name="Whitman W."/>
        </authorList>
    </citation>
    <scope>NUCLEOTIDE SEQUENCE [LARGE SCALE GENOMIC DNA]</scope>
    <source>
        <strain evidence="3 4">BR 10355</strain>
    </source>
</reference>
<dbReference type="PANTHER" id="PTHR10788">
    <property type="entry name" value="TREHALOSE-6-PHOSPHATE SYNTHASE"/>
    <property type="match status" value="1"/>
</dbReference>
<dbReference type="AlphaFoldDB" id="A0A560LCL0"/>
<feature type="region of interest" description="Disordered" evidence="2">
    <location>
        <begin position="463"/>
        <end position="491"/>
    </location>
</feature>
<dbReference type="EMBL" id="VITY01000011">
    <property type="protein sequence ID" value="TWB93085.1"/>
    <property type="molecule type" value="Genomic_DNA"/>
</dbReference>